<keyword evidence="2" id="KW-0344">Guanine-nucleotide releasing factor</keyword>
<protein>
    <submittedName>
        <fullName evidence="5">Mss4-like protein</fullName>
    </submittedName>
</protein>
<dbReference type="InterPro" id="IPR011323">
    <property type="entry name" value="Mss4/transl-control_tumour"/>
</dbReference>
<dbReference type="GO" id="GO:0005829">
    <property type="term" value="C:cytosol"/>
    <property type="evidence" value="ECO:0007669"/>
    <property type="project" value="TreeGrafter"/>
</dbReference>
<gene>
    <name evidence="5" type="ORF">CPB84DRAFT_201514</name>
</gene>
<evidence type="ECO:0000313" key="5">
    <source>
        <dbReference type="EMBL" id="KAF8908101.1"/>
    </source>
</evidence>
<dbReference type="PROSITE" id="PS51796">
    <property type="entry name" value="MSS4"/>
    <property type="match status" value="1"/>
</dbReference>
<evidence type="ECO:0000256" key="1">
    <source>
        <dbReference type="ARBA" id="ARBA00022448"/>
    </source>
</evidence>
<dbReference type="PANTHER" id="PTHR13276">
    <property type="entry name" value="GUANINE NUCLEOTIDE EXCHANGE FACTOR MSS4"/>
    <property type="match status" value="1"/>
</dbReference>
<sequence>MLAGQQSMPPGVLEALRRPSNPSPSSKLISDFPNALSDVLDPNGKREGVSVNKYDLLCPRSDCGSIILKKGVGEWVERASVQMEPLGTLSQSSSSSITSRDRSVVVNHTVTYGVENIGFTRPVQALVESGRLKLLTCAECDLGPLGWCQEGGSEFWLACSRVAYRHDSTRCTIFLPYNAFRFRILGFKFLRFSFANQWTRIRLGQTEKRQKCMLL</sequence>
<dbReference type="Proteomes" id="UP000724874">
    <property type="component" value="Unassembled WGS sequence"/>
</dbReference>
<accession>A0A9P5NXR7</accession>
<keyword evidence="6" id="KW-1185">Reference proteome</keyword>
<name>A0A9P5NXR7_GYMJU</name>
<organism evidence="5 6">
    <name type="scientific">Gymnopilus junonius</name>
    <name type="common">Spectacular rustgill mushroom</name>
    <name type="synonym">Gymnopilus spectabilis subsp. junonius</name>
    <dbReference type="NCBI Taxonomy" id="109634"/>
    <lineage>
        <taxon>Eukaryota</taxon>
        <taxon>Fungi</taxon>
        <taxon>Dikarya</taxon>
        <taxon>Basidiomycota</taxon>
        <taxon>Agaricomycotina</taxon>
        <taxon>Agaricomycetes</taxon>
        <taxon>Agaricomycetidae</taxon>
        <taxon>Agaricales</taxon>
        <taxon>Agaricineae</taxon>
        <taxon>Hymenogastraceae</taxon>
        <taxon>Gymnopilus</taxon>
    </lineage>
</organism>
<dbReference type="GO" id="GO:0007264">
    <property type="term" value="P:small GTPase-mediated signal transduction"/>
    <property type="evidence" value="ECO:0007669"/>
    <property type="project" value="InterPro"/>
</dbReference>
<keyword evidence="1" id="KW-0813">Transport</keyword>
<dbReference type="GO" id="GO:0006892">
    <property type="term" value="P:post-Golgi vesicle-mediated transport"/>
    <property type="evidence" value="ECO:0007669"/>
    <property type="project" value="TreeGrafter"/>
</dbReference>
<keyword evidence="3" id="KW-0653">Protein transport</keyword>
<evidence type="ECO:0000256" key="4">
    <source>
        <dbReference type="SAM" id="MobiDB-lite"/>
    </source>
</evidence>
<feature type="region of interest" description="Disordered" evidence="4">
    <location>
        <begin position="1"/>
        <end position="31"/>
    </location>
</feature>
<evidence type="ECO:0000256" key="2">
    <source>
        <dbReference type="ARBA" id="ARBA00022658"/>
    </source>
</evidence>
<dbReference type="OrthoDB" id="30840at2759"/>
<dbReference type="AlphaFoldDB" id="A0A9P5NXR7"/>
<comment type="caution">
    <text evidence="5">The sequence shown here is derived from an EMBL/GenBank/DDBJ whole genome shotgun (WGS) entry which is preliminary data.</text>
</comment>
<dbReference type="GO" id="GO:0016020">
    <property type="term" value="C:membrane"/>
    <property type="evidence" value="ECO:0007669"/>
    <property type="project" value="TreeGrafter"/>
</dbReference>
<dbReference type="GO" id="GO:0005085">
    <property type="term" value="F:guanyl-nucleotide exchange factor activity"/>
    <property type="evidence" value="ECO:0007669"/>
    <property type="project" value="UniProtKB-KW"/>
</dbReference>
<reference evidence="5" key="1">
    <citation type="submission" date="2020-11" db="EMBL/GenBank/DDBJ databases">
        <authorList>
            <consortium name="DOE Joint Genome Institute"/>
            <person name="Ahrendt S."/>
            <person name="Riley R."/>
            <person name="Andreopoulos W."/>
            <person name="LaButti K."/>
            <person name="Pangilinan J."/>
            <person name="Ruiz-duenas F.J."/>
            <person name="Barrasa J.M."/>
            <person name="Sanchez-Garcia M."/>
            <person name="Camarero S."/>
            <person name="Miyauchi S."/>
            <person name="Serrano A."/>
            <person name="Linde D."/>
            <person name="Babiker R."/>
            <person name="Drula E."/>
            <person name="Ayuso-Fernandez I."/>
            <person name="Pacheco R."/>
            <person name="Padilla G."/>
            <person name="Ferreira P."/>
            <person name="Barriuso J."/>
            <person name="Kellner H."/>
            <person name="Castanera R."/>
            <person name="Alfaro M."/>
            <person name="Ramirez L."/>
            <person name="Pisabarro A.G."/>
            <person name="Kuo A."/>
            <person name="Tritt A."/>
            <person name="Lipzen A."/>
            <person name="He G."/>
            <person name="Yan M."/>
            <person name="Ng V."/>
            <person name="Cullen D."/>
            <person name="Martin F."/>
            <person name="Rosso M.-N."/>
            <person name="Henrissat B."/>
            <person name="Hibbett D."/>
            <person name="Martinez A.T."/>
            <person name="Grigoriev I.V."/>
        </authorList>
    </citation>
    <scope>NUCLEOTIDE SEQUENCE</scope>
    <source>
        <strain evidence="5">AH 44721</strain>
    </source>
</reference>
<dbReference type="EMBL" id="JADNYJ010000012">
    <property type="protein sequence ID" value="KAF8908101.1"/>
    <property type="molecule type" value="Genomic_DNA"/>
</dbReference>
<dbReference type="SUPFAM" id="SSF51316">
    <property type="entry name" value="Mss4-like"/>
    <property type="match status" value="1"/>
</dbReference>
<evidence type="ECO:0000256" key="3">
    <source>
        <dbReference type="ARBA" id="ARBA00022927"/>
    </source>
</evidence>
<dbReference type="Pfam" id="PF04421">
    <property type="entry name" value="Mss4"/>
    <property type="match status" value="1"/>
</dbReference>
<dbReference type="Gene3D" id="2.170.150.10">
    <property type="entry name" value="Metal Binding Protein, Guanine Nucleotide Exchange Factor, Chain A"/>
    <property type="match status" value="1"/>
</dbReference>
<dbReference type="InterPro" id="IPR011057">
    <property type="entry name" value="Mss4-like_sf"/>
</dbReference>
<evidence type="ECO:0000313" key="6">
    <source>
        <dbReference type="Proteomes" id="UP000724874"/>
    </source>
</evidence>
<dbReference type="GO" id="GO:0008270">
    <property type="term" value="F:zinc ion binding"/>
    <property type="evidence" value="ECO:0007669"/>
    <property type="project" value="TreeGrafter"/>
</dbReference>
<dbReference type="InterPro" id="IPR007515">
    <property type="entry name" value="Mss4"/>
</dbReference>
<proteinExistence type="predicted"/>
<dbReference type="PANTHER" id="PTHR13276:SF0">
    <property type="entry name" value="GUANINE NUCLEOTIDE EXCHANGE FACTOR MSS4"/>
    <property type="match status" value="1"/>
</dbReference>
<dbReference type="GO" id="GO:0015031">
    <property type="term" value="P:protein transport"/>
    <property type="evidence" value="ECO:0007669"/>
    <property type="project" value="UniProtKB-KW"/>
</dbReference>